<dbReference type="EMBL" id="VCQV01000029">
    <property type="protein sequence ID" value="TWP34309.1"/>
    <property type="molecule type" value="Genomic_DNA"/>
</dbReference>
<reference evidence="3 4" key="2">
    <citation type="submission" date="2019-08" db="EMBL/GenBank/DDBJ databases">
        <title>Jejuicoccus antrihumi gen. nov., sp. nov., a new member of the family Dermacoccaceae isolated from a cave.</title>
        <authorList>
            <person name="Schumann P."/>
            <person name="Kim I.S."/>
        </authorList>
    </citation>
    <scope>NUCLEOTIDE SEQUENCE [LARGE SCALE GENOMIC DNA]</scope>
    <source>
        <strain evidence="3 4">C5-26</strain>
    </source>
</reference>
<dbReference type="OrthoDB" id="5150386at2"/>
<keyword evidence="2" id="KW-0812">Transmembrane</keyword>
<feature type="transmembrane region" description="Helical" evidence="2">
    <location>
        <begin position="99"/>
        <end position="121"/>
    </location>
</feature>
<dbReference type="AlphaFoldDB" id="A0A563DW19"/>
<accession>A0A563DW19</accession>
<evidence type="ECO:0000256" key="1">
    <source>
        <dbReference type="SAM" id="MobiDB-lite"/>
    </source>
</evidence>
<gene>
    <name evidence="3" type="ORF">FGL98_17910</name>
</gene>
<dbReference type="NCBIfam" id="TIGR03816">
    <property type="entry name" value="tadE_like_DECH"/>
    <property type="match status" value="1"/>
</dbReference>
<reference evidence="3 4" key="1">
    <citation type="submission" date="2019-05" db="EMBL/GenBank/DDBJ databases">
        <authorList>
            <person name="Lee S.D."/>
        </authorList>
    </citation>
    <scope>NUCLEOTIDE SEQUENCE [LARGE SCALE GENOMIC DNA]</scope>
    <source>
        <strain evidence="3 4">C5-26</strain>
    </source>
</reference>
<organism evidence="3 4">
    <name type="scientific">Leekyejoonella antrihumi</name>
    <dbReference type="NCBI Taxonomy" id="1660198"/>
    <lineage>
        <taxon>Bacteria</taxon>
        <taxon>Bacillati</taxon>
        <taxon>Actinomycetota</taxon>
        <taxon>Actinomycetes</taxon>
        <taxon>Micrococcales</taxon>
        <taxon>Dermacoccaceae</taxon>
        <taxon>Leekyejoonella</taxon>
    </lineage>
</organism>
<proteinExistence type="predicted"/>
<evidence type="ECO:0000313" key="3">
    <source>
        <dbReference type="EMBL" id="TWP34309.1"/>
    </source>
</evidence>
<dbReference type="Proteomes" id="UP000320244">
    <property type="component" value="Unassembled WGS sequence"/>
</dbReference>
<protein>
    <submittedName>
        <fullName evidence="3">Uncharacterized protein</fullName>
    </submittedName>
</protein>
<evidence type="ECO:0000256" key="2">
    <source>
        <dbReference type="SAM" id="Phobius"/>
    </source>
</evidence>
<keyword evidence="2" id="KW-0472">Membrane</keyword>
<sequence>MRGRRTSGGAVGRPRGQRRAGAGHWRAGRTRWRHARGFGLWWICDGAGVQPRAWSVRLVGRRSSPGSGCHRGAGAAVRVAAARRRVRADGGSTAERGSATVLVVGLIGVLVVCLAGVCALLSAVQASHRARAAADMSALAGAGALLDPAGAGAPCPVAMAYAARNGGRTLRCAVDGETVTVEVAVSSGWPGLGDATARARAGPSPQDSRQVDAE</sequence>
<keyword evidence="2" id="KW-1133">Transmembrane helix</keyword>
<feature type="region of interest" description="Disordered" evidence="1">
    <location>
        <begin position="194"/>
        <end position="214"/>
    </location>
</feature>
<dbReference type="InterPro" id="IPR021202">
    <property type="entry name" value="Rv3654c-like"/>
</dbReference>
<comment type="caution">
    <text evidence="3">The sequence shown here is derived from an EMBL/GenBank/DDBJ whole genome shotgun (WGS) entry which is preliminary data.</text>
</comment>
<evidence type="ECO:0000313" key="4">
    <source>
        <dbReference type="Proteomes" id="UP000320244"/>
    </source>
</evidence>
<feature type="region of interest" description="Disordered" evidence="1">
    <location>
        <begin position="1"/>
        <end position="26"/>
    </location>
</feature>
<keyword evidence="4" id="KW-1185">Reference proteome</keyword>
<name>A0A563DW19_9MICO</name>